<dbReference type="AlphaFoldDB" id="A0AAN8PFS5"/>
<feature type="chain" id="PRO_5042983673" evidence="2">
    <location>
        <begin position="24"/>
        <end position="293"/>
    </location>
</feature>
<protein>
    <submittedName>
        <fullName evidence="3">Uncharacterized protein</fullName>
    </submittedName>
</protein>
<gene>
    <name evidence="3" type="ORF">SNE40_013661</name>
</gene>
<organism evidence="3 4">
    <name type="scientific">Patella caerulea</name>
    <name type="common">Rayed Mediterranean limpet</name>
    <dbReference type="NCBI Taxonomy" id="87958"/>
    <lineage>
        <taxon>Eukaryota</taxon>
        <taxon>Metazoa</taxon>
        <taxon>Spiralia</taxon>
        <taxon>Lophotrochozoa</taxon>
        <taxon>Mollusca</taxon>
        <taxon>Gastropoda</taxon>
        <taxon>Patellogastropoda</taxon>
        <taxon>Patelloidea</taxon>
        <taxon>Patellidae</taxon>
        <taxon>Patella</taxon>
    </lineage>
</organism>
<evidence type="ECO:0000313" key="3">
    <source>
        <dbReference type="EMBL" id="KAK6175139.1"/>
    </source>
</evidence>
<comment type="caution">
    <text evidence="3">The sequence shown here is derived from an EMBL/GenBank/DDBJ whole genome shotgun (WGS) entry which is preliminary data.</text>
</comment>
<accession>A0AAN8PFS5</accession>
<feature type="signal peptide" evidence="2">
    <location>
        <begin position="1"/>
        <end position="23"/>
    </location>
</feature>
<dbReference type="Proteomes" id="UP001347796">
    <property type="component" value="Unassembled WGS sequence"/>
</dbReference>
<keyword evidence="1" id="KW-0472">Membrane</keyword>
<keyword evidence="1" id="KW-0812">Transmembrane</keyword>
<feature type="transmembrane region" description="Helical" evidence="1">
    <location>
        <begin position="219"/>
        <end position="243"/>
    </location>
</feature>
<proteinExistence type="predicted"/>
<evidence type="ECO:0000256" key="1">
    <source>
        <dbReference type="SAM" id="Phobius"/>
    </source>
</evidence>
<keyword evidence="2" id="KW-0732">Signal</keyword>
<sequence>MGIMIRLSFVAAIIMLHIDAVSMSPVVSFCSDRLVSGRVVYLSGIDNNTNGIGCNCSLSLITYNQDPVKLEIKNVTTSNVCDYSLYSVYRNNTIKLYSCDEHVQLHKKSFDFSPMETVRLHMETGTYNAVGFPFCLQLLTGVGSQIKLECRSKTTTTASSAYTVSTRAENSMTTIYDNKNIPVSRTGDTRYMTFISNISNVTPSTSPKPQPNNDDSDDMIGIIVGSIVGVLIVVALVIIIVCLMKRRKKDIIYETPQQPQQSSHIYMDLHGVHIKSGPQQNNEYMNVGKEGVI</sequence>
<keyword evidence="4" id="KW-1185">Reference proteome</keyword>
<keyword evidence="1" id="KW-1133">Transmembrane helix</keyword>
<name>A0AAN8PFS5_PATCE</name>
<evidence type="ECO:0000313" key="4">
    <source>
        <dbReference type="Proteomes" id="UP001347796"/>
    </source>
</evidence>
<reference evidence="3 4" key="1">
    <citation type="submission" date="2024-01" db="EMBL/GenBank/DDBJ databases">
        <title>The genome of the rayed Mediterranean limpet Patella caerulea (Linnaeus, 1758).</title>
        <authorList>
            <person name="Anh-Thu Weber A."/>
            <person name="Halstead-Nussloch G."/>
        </authorList>
    </citation>
    <scope>NUCLEOTIDE SEQUENCE [LARGE SCALE GENOMIC DNA]</scope>
    <source>
        <strain evidence="3">AATW-2023a</strain>
        <tissue evidence="3">Whole specimen</tissue>
    </source>
</reference>
<evidence type="ECO:0000256" key="2">
    <source>
        <dbReference type="SAM" id="SignalP"/>
    </source>
</evidence>
<dbReference type="EMBL" id="JAZGQO010000010">
    <property type="protein sequence ID" value="KAK6175139.1"/>
    <property type="molecule type" value="Genomic_DNA"/>
</dbReference>